<dbReference type="PIRSF" id="PIRSF004884">
    <property type="entry name" value="Sugar_kin_arch"/>
    <property type="match status" value="1"/>
</dbReference>
<dbReference type="Pfam" id="PF08544">
    <property type="entry name" value="GHMP_kinases_C"/>
    <property type="match status" value="1"/>
</dbReference>
<evidence type="ECO:0000313" key="6">
    <source>
        <dbReference type="Proteomes" id="UP000295509"/>
    </source>
</evidence>
<dbReference type="EMBL" id="SORE01000005">
    <property type="protein sequence ID" value="TDY52253.1"/>
    <property type="molecule type" value="Genomic_DNA"/>
</dbReference>
<feature type="domain" description="GHMP kinase N-terminal" evidence="3">
    <location>
        <begin position="78"/>
        <end position="141"/>
    </location>
</feature>
<protein>
    <submittedName>
        <fullName evidence="5">Beta-RFAP synthase</fullName>
    </submittedName>
</protein>
<dbReference type="SUPFAM" id="SSF54211">
    <property type="entry name" value="Ribosomal protein S5 domain 2-like"/>
    <property type="match status" value="1"/>
</dbReference>
<comment type="caution">
    <text evidence="5">The sequence shown here is derived from an EMBL/GenBank/DDBJ whole genome shotgun (WGS) entry which is preliminary data.</text>
</comment>
<feature type="domain" description="GHMP kinase C-terminal" evidence="4">
    <location>
        <begin position="227"/>
        <end position="306"/>
    </location>
</feature>
<dbReference type="RefSeq" id="WP_134191188.1">
    <property type="nucleotide sequence ID" value="NZ_JBHLUW010000027.1"/>
</dbReference>
<keyword evidence="1" id="KW-0808">Transferase</keyword>
<accession>A0A4R8LWE5</accession>
<dbReference type="InterPro" id="IPR013750">
    <property type="entry name" value="GHMP_kinase_C_dom"/>
</dbReference>
<dbReference type="InterPro" id="IPR020568">
    <property type="entry name" value="Ribosomal_Su5_D2-typ_SF"/>
</dbReference>
<evidence type="ECO:0000256" key="1">
    <source>
        <dbReference type="ARBA" id="ARBA00022679"/>
    </source>
</evidence>
<evidence type="ECO:0000259" key="3">
    <source>
        <dbReference type="Pfam" id="PF00288"/>
    </source>
</evidence>
<proteinExistence type="predicted"/>
<organism evidence="5 6">
    <name type="scientific">Paraburkholderia rhizosphaerae</name>
    <dbReference type="NCBI Taxonomy" id="480658"/>
    <lineage>
        <taxon>Bacteria</taxon>
        <taxon>Pseudomonadati</taxon>
        <taxon>Pseudomonadota</taxon>
        <taxon>Betaproteobacteria</taxon>
        <taxon>Burkholderiales</taxon>
        <taxon>Burkholderiaceae</taxon>
        <taxon>Paraburkholderia</taxon>
    </lineage>
</organism>
<dbReference type="PANTHER" id="PTHR20861">
    <property type="entry name" value="HOMOSERINE/4-DIPHOSPHOCYTIDYL-2-C-METHYL-D-ERYTHRITOL KINASE"/>
    <property type="match status" value="1"/>
</dbReference>
<sequence>MPIDSDRLAPLSAVTVDAPARLHLGFLDPSASLGRAFGSIGLVIDGRGTRVTARLAERSHVAQAQSDAQRARAAMYLDSLHDAWGGPPVAIDIEQAPRSHCGLGSGTQLALAVGTAFARLAGVSAATGAIAQLLGRGARSGIGALGFDHGGLIVDGGPARSARPQDARMPPLLFRQPFPDAWRVVLIDDTGREGLHGDEERRGLAALPPFPQALAAHLSHLLLMRVLPGIAEQDFDAFADGVSAVQQTIGEYFAPVQGGVISSPAVERALHAIANQQKAGIGQTSWGPVGFAIVRSAHAAQHALAVAREATRDSPSVVCSTTVARNRGATLGVERSARSCKVDVG</sequence>
<dbReference type="GO" id="GO:0016301">
    <property type="term" value="F:kinase activity"/>
    <property type="evidence" value="ECO:0007669"/>
    <property type="project" value="UniProtKB-KW"/>
</dbReference>
<dbReference type="Proteomes" id="UP000295509">
    <property type="component" value="Unassembled WGS sequence"/>
</dbReference>
<keyword evidence="2" id="KW-0418">Kinase</keyword>
<dbReference type="InterPro" id="IPR006204">
    <property type="entry name" value="GHMP_kinase_N_dom"/>
</dbReference>
<dbReference type="Pfam" id="PF00288">
    <property type="entry name" value="GHMP_kinases_N"/>
    <property type="match status" value="1"/>
</dbReference>
<gene>
    <name evidence="5" type="ORF">BX592_105137</name>
</gene>
<dbReference type="PANTHER" id="PTHR20861:SF6">
    <property type="entry name" value="BETA-RIBOFURANOSYLPHENOL 5'-PHOSPHATE SYNTHASE"/>
    <property type="match status" value="1"/>
</dbReference>
<evidence type="ECO:0000259" key="4">
    <source>
        <dbReference type="Pfam" id="PF08544"/>
    </source>
</evidence>
<dbReference type="OrthoDB" id="1492801at2"/>
<dbReference type="GO" id="GO:0005524">
    <property type="term" value="F:ATP binding"/>
    <property type="evidence" value="ECO:0007669"/>
    <property type="project" value="InterPro"/>
</dbReference>
<evidence type="ECO:0000256" key="2">
    <source>
        <dbReference type="ARBA" id="ARBA00022777"/>
    </source>
</evidence>
<dbReference type="InterPro" id="IPR004422">
    <property type="entry name" value="RFAP_synthase"/>
</dbReference>
<evidence type="ECO:0000313" key="5">
    <source>
        <dbReference type="EMBL" id="TDY52253.1"/>
    </source>
</evidence>
<dbReference type="NCBIfam" id="TIGR00144">
    <property type="entry name" value="beta_RFAP_syn"/>
    <property type="match status" value="1"/>
</dbReference>
<reference evidence="5 6" key="1">
    <citation type="submission" date="2019-03" db="EMBL/GenBank/DDBJ databases">
        <title>Genomic Encyclopedia of Type Strains, Phase III (KMG-III): the genomes of soil and plant-associated and newly described type strains.</title>
        <authorList>
            <person name="Whitman W."/>
        </authorList>
    </citation>
    <scope>NUCLEOTIDE SEQUENCE [LARGE SCALE GENOMIC DNA]</scope>
    <source>
        <strain evidence="5 6">LMG 29544</strain>
    </source>
</reference>
<keyword evidence="6" id="KW-1185">Reference proteome</keyword>
<dbReference type="AlphaFoldDB" id="A0A4R8LWE5"/>
<name>A0A4R8LWE5_9BURK</name>